<keyword evidence="5" id="KW-1003">Cell membrane</keyword>
<accession>A0A917AAW1</accession>
<keyword evidence="10" id="KW-0921">Nickel transport</keyword>
<dbReference type="GO" id="GO:0010045">
    <property type="term" value="P:response to nickel cation"/>
    <property type="evidence" value="ECO:0007669"/>
    <property type="project" value="TreeGrafter"/>
</dbReference>
<feature type="transmembrane region" description="Helical" evidence="13">
    <location>
        <begin position="244"/>
        <end position="265"/>
    </location>
</feature>
<dbReference type="EMBL" id="BMKN01000001">
    <property type="protein sequence ID" value="GGE38976.1"/>
    <property type="molecule type" value="Genomic_DNA"/>
</dbReference>
<evidence type="ECO:0000256" key="4">
    <source>
        <dbReference type="ARBA" id="ARBA00022448"/>
    </source>
</evidence>
<keyword evidence="8 13" id="KW-1133">Transmembrane helix</keyword>
<dbReference type="PANTHER" id="PTHR40659:SF1">
    <property type="entry name" value="NICKEL_COBALT EFFLUX SYSTEM RCNA"/>
    <property type="match status" value="1"/>
</dbReference>
<dbReference type="Pfam" id="PF03824">
    <property type="entry name" value="NicO"/>
    <property type="match status" value="1"/>
</dbReference>
<dbReference type="RefSeq" id="WP_095596722.1">
    <property type="nucleotide sequence ID" value="NZ_BMKN01000001.1"/>
</dbReference>
<evidence type="ECO:0000256" key="5">
    <source>
        <dbReference type="ARBA" id="ARBA00022475"/>
    </source>
</evidence>
<dbReference type="AlphaFoldDB" id="A0A917AAW1"/>
<dbReference type="GO" id="GO:0005886">
    <property type="term" value="C:plasma membrane"/>
    <property type="evidence" value="ECO:0007669"/>
    <property type="project" value="UniProtKB-SubCell"/>
</dbReference>
<evidence type="ECO:0000256" key="1">
    <source>
        <dbReference type="ARBA" id="ARBA00002510"/>
    </source>
</evidence>
<reference evidence="15" key="2">
    <citation type="submission" date="2020-09" db="EMBL/GenBank/DDBJ databases">
        <authorList>
            <person name="Sun Q."/>
            <person name="Zhou Y."/>
        </authorList>
    </citation>
    <scope>NUCLEOTIDE SEQUENCE</scope>
    <source>
        <strain evidence="15">CGMCC 1.16012</strain>
    </source>
</reference>
<feature type="region of interest" description="Disordered" evidence="14">
    <location>
        <begin position="168"/>
        <end position="187"/>
    </location>
</feature>
<evidence type="ECO:0000256" key="2">
    <source>
        <dbReference type="ARBA" id="ARBA00004651"/>
    </source>
</evidence>
<evidence type="ECO:0000313" key="16">
    <source>
        <dbReference type="Proteomes" id="UP000606730"/>
    </source>
</evidence>
<feature type="transmembrane region" description="Helical" evidence="13">
    <location>
        <begin position="95"/>
        <end position="116"/>
    </location>
</feature>
<reference evidence="15" key="1">
    <citation type="journal article" date="2014" name="Int. J. Syst. Evol. Microbiol.">
        <title>Complete genome sequence of Corynebacterium casei LMG S-19264T (=DSM 44701T), isolated from a smear-ripened cheese.</title>
        <authorList>
            <consortium name="US DOE Joint Genome Institute (JGI-PGF)"/>
            <person name="Walter F."/>
            <person name="Albersmeier A."/>
            <person name="Kalinowski J."/>
            <person name="Ruckert C."/>
        </authorList>
    </citation>
    <scope>NUCLEOTIDE SEQUENCE</scope>
    <source>
        <strain evidence="15">CGMCC 1.16012</strain>
    </source>
</reference>
<keyword evidence="4 13" id="KW-0813">Transport</keyword>
<feature type="transmembrane region" description="Helical" evidence="13">
    <location>
        <begin position="136"/>
        <end position="154"/>
    </location>
</feature>
<evidence type="ECO:0000256" key="13">
    <source>
        <dbReference type="RuleBase" id="RU362101"/>
    </source>
</evidence>
<gene>
    <name evidence="15" type="ORF">GCM10011517_03430</name>
</gene>
<evidence type="ECO:0000256" key="10">
    <source>
        <dbReference type="ARBA" id="ARBA00023112"/>
    </source>
</evidence>
<evidence type="ECO:0000256" key="11">
    <source>
        <dbReference type="ARBA" id="ARBA00023136"/>
    </source>
</evidence>
<sequence length="306" mass="32689">MLRRLWPVALVLVGLVAVWAVGGFSHLSTWAAEGQRDFQNAMARSLRALRGGQPGAFGALMSVCFAYGFFHAVGPGHGKVLIGGYGLGTRRKMGALAGLAVASSLAQATTAVIFAYGAIWTLEWTRQQIVDTTERMMAPLSYTLIACVGLWLLIRGLRRGFKSVSHAHHPHAHDHHHHDHGEGEVCSECGHKHAPTVEDLDKIHSLRDALVLIGAIAIRPCTGALFVLILTWQMEIAWQGVAGAYAMGLGTASVTVGIAIGAVWFRDRASLSVMDAGVARRIGAGLEVLAGLIVIAVALRLLMPFL</sequence>
<evidence type="ECO:0000256" key="7">
    <source>
        <dbReference type="ARBA" id="ARBA00022692"/>
    </source>
</evidence>
<comment type="similarity">
    <text evidence="13">Belongs to the NiCoT transporter (TC 2.A.52) family.</text>
</comment>
<evidence type="ECO:0000256" key="6">
    <source>
        <dbReference type="ARBA" id="ARBA00022596"/>
    </source>
</evidence>
<keyword evidence="16" id="KW-1185">Reference proteome</keyword>
<dbReference type="GO" id="GO:0015099">
    <property type="term" value="F:nickel cation transmembrane transporter activity"/>
    <property type="evidence" value="ECO:0007669"/>
    <property type="project" value="UniProtKB-UniRule"/>
</dbReference>
<name>A0A917AAW1_9RHOB</name>
<evidence type="ECO:0000256" key="14">
    <source>
        <dbReference type="SAM" id="MobiDB-lite"/>
    </source>
</evidence>
<keyword evidence="11 13" id="KW-0472">Membrane</keyword>
<feature type="transmembrane region" description="Helical" evidence="13">
    <location>
        <begin position="286"/>
        <end position="303"/>
    </location>
</feature>
<dbReference type="OrthoDB" id="9812956at2"/>
<keyword evidence="12" id="KW-0170">Cobalt</keyword>
<comment type="function">
    <text evidence="1">Efflux system for nickel and cobalt.</text>
</comment>
<evidence type="ECO:0000256" key="8">
    <source>
        <dbReference type="ARBA" id="ARBA00022989"/>
    </source>
</evidence>
<evidence type="ECO:0000256" key="12">
    <source>
        <dbReference type="ARBA" id="ARBA00023285"/>
    </source>
</evidence>
<keyword evidence="7 13" id="KW-0812">Transmembrane</keyword>
<organism evidence="15 16">
    <name type="scientific">Actibacterium pelagium</name>
    <dbReference type="NCBI Taxonomy" id="2029103"/>
    <lineage>
        <taxon>Bacteria</taxon>
        <taxon>Pseudomonadati</taxon>
        <taxon>Pseudomonadota</taxon>
        <taxon>Alphaproteobacteria</taxon>
        <taxon>Rhodobacterales</taxon>
        <taxon>Roseobacteraceae</taxon>
        <taxon>Actibacterium</taxon>
    </lineage>
</organism>
<feature type="compositionally biased region" description="Basic residues" evidence="14">
    <location>
        <begin position="168"/>
        <end position="178"/>
    </location>
</feature>
<dbReference type="PANTHER" id="PTHR40659">
    <property type="entry name" value="NICKEL/COBALT EFFLUX SYSTEM RCNA"/>
    <property type="match status" value="1"/>
</dbReference>
<dbReference type="GO" id="GO:0046583">
    <property type="term" value="F:monoatomic cation efflux transmembrane transporter activity"/>
    <property type="evidence" value="ECO:0007669"/>
    <property type="project" value="TreeGrafter"/>
</dbReference>
<keyword evidence="3" id="KW-0171">Cobalt transport</keyword>
<dbReference type="GO" id="GO:0006824">
    <property type="term" value="P:cobalt ion transport"/>
    <property type="evidence" value="ECO:0007669"/>
    <property type="project" value="UniProtKB-KW"/>
</dbReference>
<feature type="transmembrane region" description="Helical" evidence="13">
    <location>
        <begin position="55"/>
        <end position="74"/>
    </location>
</feature>
<dbReference type="Proteomes" id="UP000606730">
    <property type="component" value="Unassembled WGS sequence"/>
</dbReference>
<protein>
    <recommendedName>
        <fullName evidence="13">Nickel/cobalt efflux system</fullName>
    </recommendedName>
</protein>
<dbReference type="InterPro" id="IPR011541">
    <property type="entry name" value="Ni/Co_transpt_high_affinity"/>
</dbReference>
<evidence type="ECO:0000256" key="3">
    <source>
        <dbReference type="ARBA" id="ARBA00022426"/>
    </source>
</evidence>
<evidence type="ECO:0000256" key="9">
    <source>
        <dbReference type="ARBA" id="ARBA00023065"/>
    </source>
</evidence>
<dbReference type="InterPro" id="IPR051224">
    <property type="entry name" value="NiCoT_RcnA"/>
</dbReference>
<feature type="transmembrane region" description="Helical" evidence="13">
    <location>
        <begin position="209"/>
        <end position="232"/>
    </location>
</feature>
<comment type="subcellular location">
    <subcellularLocation>
        <location evidence="2 13">Cell membrane</location>
        <topology evidence="2 13">Multi-pass membrane protein</topology>
    </subcellularLocation>
</comment>
<dbReference type="GO" id="GO:0032025">
    <property type="term" value="P:response to cobalt ion"/>
    <property type="evidence" value="ECO:0007669"/>
    <property type="project" value="TreeGrafter"/>
</dbReference>
<proteinExistence type="inferred from homology"/>
<keyword evidence="6" id="KW-0533">Nickel</keyword>
<evidence type="ECO:0000313" key="15">
    <source>
        <dbReference type="EMBL" id="GGE38976.1"/>
    </source>
</evidence>
<comment type="caution">
    <text evidence="15">The sequence shown here is derived from an EMBL/GenBank/DDBJ whole genome shotgun (WGS) entry which is preliminary data.</text>
</comment>
<keyword evidence="9" id="KW-0406">Ion transport</keyword>